<keyword evidence="9" id="KW-1185">Reference proteome</keyword>
<dbReference type="PANTHER" id="PTHR13887:SF14">
    <property type="entry name" value="DISULFIDE BOND FORMATION PROTEIN D"/>
    <property type="match status" value="1"/>
</dbReference>
<sequence>MTRRNSLISAVLIAAFVVVLGVVLLASRDSGADAAEPGKTSSSSSRLVRDNSHRLGSPALDGKVTLVEFLDFECESCRAAYPVVEDLRKQYAGKVTFVLRYYPIPSHKNAMNAAIAVEAAAQQGKLEPMYKKMYETQSQWGEKQVSQAPAFRGFAQQLGLDLTAYDKAVKDPATKARVELDRGDGQYLGVQGTPTFFLNGKQLNPTSLDDFRASIDDAVKN</sequence>
<keyword evidence="3" id="KW-0560">Oxidoreductase</keyword>
<gene>
    <name evidence="8" type="ORF">DFJ65_3450</name>
</gene>
<reference evidence="8 9" key="1">
    <citation type="submission" date="2018-08" db="EMBL/GenBank/DDBJ databases">
        <title>Sequencing the genomes of 1000 actinobacteria strains.</title>
        <authorList>
            <person name="Klenk H.-P."/>
        </authorList>
    </citation>
    <scope>NUCLEOTIDE SEQUENCE [LARGE SCALE GENOMIC DNA]</scope>
    <source>
        <strain evidence="8 9">DSM 22967</strain>
    </source>
</reference>
<dbReference type="RefSeq" id="WP_115924561.1">
    <property type="nucleotide sequence ID" value="NZ_QTUA01000002.1"/>
</dbReference>
<evidence type="ECO:0000256" key="4">
    <source>
        <dbReference type="ARBA" id="ARBA00023157"/>
    </source>
</evidence>
<dbReference type="GO" id="GO:0016491">
    <property type="term" value="F:oxidoreductase activity"/>
    <property type="evidence" value="ECO:0007669"/>
    <property type="project" value="UniProtKB-KW"/>
</dbReference>
<dbReference type="InterPro" id="IPR012336">
    <property type="entry name" value="Thioredoxin-like_fold"/>
</dbReference>
<dbReference type="InterPro" id="IPR036249">
    <property type="entry name" value="Thioredoxin-like_sf"/>
</dbReference>
<dbReference type="Proteomes" id="UP000256253">
    <property type="component" value="Unassembled WGS sequence"/>
</dbReference>
<evidence type="ECO:0000259" key="7">
    <source>
        <dbReference type="PROSITE" id="PS51352"/>
    </source>
</evidence>
<proteinExistence type="inferred from homology"/>
<evidence type="ECO:0000256" key="2">
    <source>
        <dbReference type="ARBA" id="ARBA00022729"/>
    </source>
</evidence>
<evidence type="ECO:0000313" key="9">
    <source>
        <dbReference type="Proteomes" id="UP000256253"/>
    </source>
</evidence>
<evidence type="ECO:0000256" key="1">
    <source>
        <dbReference type="ARBA" id="ARBA00005791"/>
    </source>
</evidence>
<feature type="domain" description="Thioredoxin" evidence="7">
    <location>
        <begin position="25"/>
        <end position="220"/>
    </location>
</feature>
<evidence type="ECO:0000256" key="5">
    <source>
        <dbReference type="ARBA" id="ARBA00023284"/>
    </source>
</evidence>
<protein>
    <submittedName>
        <fullName evidence="8">Thioredoxin-like protein</fullName>
    </submittedName>
</protein>
<organism evidence="8 9">
    <name type="scientific">Calidifontibacter indicus</name>
    <dbReference type="NCBI Taxonomy" id="419650"/>
    <lineage>
        <taxon>Bacteria</taxon>
        <taxon>Bacillati</taxon>
        <taxon>Actinomycetota</taxon>
        <taxon>Actinomycetes</taxon>
        <taxon>Micrococcales</taxon>
        <taxon>Dermacoccaceae</taxon>
        <taxon>Calidifontibacter</taxon>
    </lineage>
</organism>
<comment type="caution">
    <text evidence="8">The sequence shown here is derived from an EMBL/GenBank/DDBJ whole genome shotgun (WGS) entry which is preliminary data.</text>
</comment>
<dbReference type="PANTHER" id="PTHR13887">
    <property type="entry name" value="GLUTATHIONE S-TRANSFERASE KAPPA"/>
    <property type="match status" value="1"/>
</dbReference>
<comment type="similarity">
    <text evidence="1">Belongs to the thioredoxin family. DsbA subfamily.</text>
</comment>
<dbReference type="Gene3D" id="3.40.30.10">
    <property type="entry name" value="Glutaredoxin"/>
    <property type="match status" value="1"/>
</dbReference>
<dbReference type="InterPro" id="IPR013766">
    <property type="entry name" value="Thioredoxin_domain"/>
</dbReference>
<name>A0A3D9U8R6_9MICO</name>
<accession>A0A3D9U8R6</accession>
<evidence type="ECO:0000256" key="6">
    <source>
        <dbReference type="SAM" id="MobiDB-lite"/>
    </source>
</evidence>
<dbReference type="OrthoDB" id="117402at2"/>
<dbReference type="Pfam" id="PF13462">
    <property type="entry name" value="Thioredoxin_4"/>
    <property type="match status" value="1"/>
</dbReference>
<evidence type="ECO:0000256" key="3">
    <source>
        <dbReference type="ARBA" id="ARBA00023002"/>
    </source>
</evidence>
<dbReference type="PROSITE" id="PS51352">
    <property type="entry name" value="THIOREDOXIN_2"/>
    <property type="match status" value="1"/>
</dbReference>
<dbReference type="SUPFAM" id="SSF52833">
    <property type="entry name" value="Thioredoxin-like"/>
    <property type="match status" value="1"/>
</dbReference>
<keyword evidence="4" id="KW-1015">Disulfide bond</keyword>
<evidence type="ECO:0000313" key="8">
    <source>
        <dbReference type="EMBL" id="REF24663.1"/>
    </source>
</evidence>
<keyword evidence="2" id="KW-0732">Signal</keyword>
<feature type="region of interest" description="Disordered" evidence="6">
    <location>
        <begin position="32"/>
        <end position="51"/>
    </location>
</feature>
<keyword evidence="5" id="KW-0676">Redox-active center</keyword>
<dbReference type="EMBL" id="QTUA01000002">
    <property type="protein sequence ID" value="REF24663.1"/>
    <property type="molecule type" value="Genomic_DNA"/>
</dbReference>
<dbReference type="AlphaFoldDB" id="A0A3D9U8R6"/>